<sequence>MNYFLLTSATLSIIVGLVHSMLGELLIFKHFRKNSIVPTITKPPLRERNLRIIWASWHIASILGWAFGAILFYLSINGEITTPVLIRVIIISMLAAGSLVLFATKARHPGWIGLFGVAICSWLA</sequence>
<reference evidence="2 3" key="1">
    <citation type="submission" date="2024-06" db="EMBL/GenBank/DDBJ databases">
        <authorList>
            <person name="Li F."/>
        </authorList>
    </citation>
    <scope>NUCLEOTIDE SEQUENCE [LARGE SCALE GENOMIC DNA]</scope>
    <source>
        <strain evidence="2 3">GXAS 311</strain>
    </source>
</reference>
<dbReference type="RefSeq" id="WP_353897377.1">
    <property type="nucleotide sequence ID" value="NZ_JBEVCJ010000028.1"/>
</dbReference>
<keyword evidence="3" id="KW-1185">Reference proteome</keyword>
<name>A0ABV2BXY2_9GAMM</name>
<comment type="caution">
    <text evidence="2">The sequence shown here is derived from an EMBL/GenBank/DDBJ whole genome shotgun (WGS) entry which is preliminary data.</text>
</comment>
<proteinExistence type="predicted"/>
<evidence type="ECO:0008006" key="4">
    <source>
        <dbReference type="Google" id="ProtNLM"/>
    </source>
</evidence>
<evidence type="ECO:0000313" key="3">
    <source>
        <dbReference type="Proteomes" id="UP001548189"/>
    </source>
</evidence>
<organism evidence="2 3">
    <name type="scientific">Aliikangiella maris</name>
    <dbReference type="NCBI Taxonomy" id="3162458"/>
    <lineage>
        <taxon>Bacteria</taxon>
        <taxon>Pseudomonadati</taxon>
        <taxon>Pseudomonadota</taxon>
        <taxon>Gammaproteobacteria</taxon>
        <taxon>Oceanospirillales</taxon>
        <taxon>Pleioneaceae</taxon>
        <taxon>Aliikangiella</taxon>
    </lineage>
</organism>
<accession>A0ABV2BXY2</accession>
<dbReference type="EMBL" id="JBEVCJ010000028">
    <property type="protein sequence ID" value="MET1256794.1"/>
    <property type="molecule type" value="Genomic_DNA"/>
</dbReference>
<protein>
    <recommendedName>
        <fullName evidence="4">DUF3325 domain-containing protein</fullName>
    </recommendedName>
</protein>
<keyword evidence="1" id="KW-0812">Transmembrane</keyword>
<dbReference type="Proteomes" id="UP001548189">
    <property type="component" value="Unassembled WGS sequence"/>
</dbReference>
<feature type="transmembrane region" description="Helical" evidence="1">
    <location>
        <begin position="52"/>
        <end position="74"/>
    </location>
</feature>
<keyword evidence="1" id="KW-1133">Transmembrane helix</keyword>
<feature type="transmembrane region" description="Helical" evidence="1">
    <location>
        <begin position="80"/>
        <end position="102"/>
    </location>
</feature>
<feature type="transmembrane region" description="Helical" evidence="1">
    <location>
        <begin position="6"/>
        <end position="31"/>
    </location>
</feature>
<gene>
    <name evidence="2" type="ORF">ABVT43_16755</name>
</gene>
<keyword evidence="1" id="KW-0472">Membrane</keyword>
<evidence type="ECO:0000256" key="1">
    <source>
        <dbReference type="SAM" id="Phobius"/>
    </source>
</evidence>
<evidence type="ECO:0000313" key="2">
    <source>
        <dbReference type="EMBL" id="MET1256794.1"/>
    </source>
</evidence>